<keyword evidence="1" id="KW-0132">Cell division</keyword>
<accession>A0A6I3U8T0</accession>
<comment type="caution">
    <text evidence="1">The sequence shown here is derived from an EMBL/GenBank/DDBJ whole genome shotgun (WGS) entry which is preliminary data.</text>
</comment>
<sequence>VSTISIPAMTRESKKLARQLKRVFNDKNIIDVLKLSNFTRYGIEMPEIAVWISENLSEGFSAIENFANWQYGEFENYKKLMSGILSG</sequence>
<reference evidence="1 2" key="1">
    <citation type="submission" date="2019-11" db="EMBL/GenBank/DDBJ databases">
        <title>Growth characteristics of pneumococcus vary with the chemical composition of the capsule and with environmental conditions.</title>
        <authorList>
            <person name="Tothpal A."/>
            <person name="Desobry K."/>
            <person name="Joshi S."/>
            <person name="Wyllie A.L."/>
            <person name="Weinberger D.M."/>
        </authorList>
    </citation>
    <scope>NUCLEOTIDE SEQUENCE [LARGE SCALE GENOMIC DNA]</scope>
    <source>
        <strain evidence="2">pnumococcus35B</strain>
    </source>
</reference>
<dbReference type="AlphaFoldDB" id="A0A6I3U8T0"/>
<feature type="non-terminal residue" evidence="1">
    <location>
        <position position="87"/>
    </location>
</feature>
<evidence type="ECO:0000313" key="1">
    <source>
        <dbReference type="EMBL" id="MTV88617.1"/>
    </source>
</evidence>
<protein>
    <submittedName>
        <fullName evidence="1">Cell division protein FtsK</fullName>
    </submittedName>
</protein>
<evidence type="ECO:0000313" key="2">
    <source>
        <dbReference type="Proteomes" id="UP000469505"/>
    </source>
</evidence>
<keyword evidence="1" id="KW-0131">Cell cycle</keyword>
<dbReference type="EMBL" id="WNHX01000933">
    <property type="protein sequence ID" value="MTV88617.1"/>
    <property type="molecule type" value="Genomic_DNA"/>
</dbReference>
<proteinExistence type="predicted"/>
<organism evidence="1 2">
    <name type="scientific">Streptococcus pneumoniae</name>
    <dbReference type="NCBI Taxonomy" id="1313"/>
    <lineage>
        <taxon>Bacteria</taxon>
        <taxon>Bacillati</taxon>
        <taxon>Bacillota</taxon>
        <taxon>Bacilli</taxon>
        <taxon>Lactobacillales</taxon>
        <taxon>Streptococcaceae</taxon>
        <taxon>Streptococcus</taxon>
    </lineage>
</organism>
<name>A0A6I3U8T0_STREE</name>
<dbReference type="GO" id="GO:0051301">
    <property type="term" value="P:cell division"/>
    <property type="evidence" value="ECO:0007669"/>
    <property type="project" value="UniProtKB-KW"/>
</dbReference>
<feature type="non-terminal residue" evidence="1">
    <location>
        <position position="1"/>
    </location>
</feature>
<gene>
    <name evidence="1" type="ORF">GM543_14270</name>
</gene>
<dbReference type="Proteomes" id="UP000469505">
    <property type="component" value="Unassembled WGS sequence"/>
</dbReference>